<evidence type="ECO:0000256" key="4">
    <source>
        <dbReference type="ARBA" id="ARBA00012037"/>
    </source>
</evidence>
<feature type="transmembrane region" description="Helical" evidence="13">
    <location>
        <begin position="59"/>
        <end position="82"/>
    </location>
</feature>
<evidence type="ECO:0000259" key="15">
    <source>
        <dbReference type="Pfam" id="PF12250"/>
    </source>
</evidence>
<feature type="transmembrane region" description="Helical" evidence="13">
    <location>
        <begin position="274"/>
        <end position="294"/>
    </location>
</feature>
<dbReference type="EMBL" id="JAECSB010000091">
    <property type="protein sequence ID" value="MBH5146523.1"/>
    <property type="molecule type" value="Genomic_DNA"/>
</dbReference>
<evidence type="ECO:0000256" key="1">
    <source>
        <dbReference type="ARBA" id="ARBA00004651"/>
    </source>
</evidence>
<feature type="transmembrane region" description="Helical" evidence="13">
    <location>
        <begin position="224"/>
        <end position="243"/>
    </location>
</feature>
<dbReference type="GO" id="GO:0016757">
    <property type="term" value="F:glycosyltransferase activity"/>
    <property type="evidence" value="ECO:0007669"/>
    <property type="project" value="InterPro"/>
</dbReference>
<evidence type="ECO:0000256" key="8">
    <source>
        <dbReference type="ARBA" id="ARBA00022692"/>
    </source>
</evidence>
<evidence type="ECO:0000256" key="2">
    <source>
        <dbReference type="ARBA" id="ARBA00004776"/>
    </source>
</evidence>
<dbReference type="GO" id="GO:0045227">
    <property type="term" value="P:capsule polysaccharide biosynthetic process"/>
    <property type="evidence" value="ECO:0007669"/>
    <property type="project" value="UniProtKB-UniPathway"/>
</dbReference>
<keyword evidence="9 13" id="KW-1133">Transmembrane helix</keyword>
<evidence type="ECO:0000259" key="14">
    <source>
        <dbReference type="Pfam" id="PF12249"/>
    </source>
</evidence>
<evidence type="ECO:0000256" key="12">
    <source>
        <dbReference type="ARBA" id="ARBA00034030"/>
    </source>
</evidence>
<evidence type="ECO:0000256" key="6">
    <source>
        <dbReference type="ARBA" id="ARBA00022475"/>
    </source>
</evidence>
<dbReference type="Pfam" id="PF12249">
    <property type="entry name" value="AftA_C"/>
    <property type="match status" value="1"/>
</dbReference>
<comment type="caution">
    <text evidence="16">The sequence shown here is derived from an EMBL/GenBank/DDBJ whole genome shotgun (WGS) entry which is preliminary data.</text>
</comment>
<dbReference type="EC" id="2.4.2.46" evidence="4"/>
<feature type="transmembrane region" description="Helical" evidence="13">
    <location>
        <begin position="250"/>
        <end position="268"/>
    </location>
</feature>
<comment type="pathway">
    <text evidence="2">Cell wall biogenesis; cell wall polysaccharide biosynthesis.</text>
</comment>
<sequence length="644" mass="68788">MPETTTAPSTELSTPSPWRNAAATVVEMALGALVAAVVAAVGLFAFGRVQWPAFTSSNVTQAVTTVLQVLCIAVVGVAVLMFRARKAERVAKLLSWAGLSGFVTTTLGLPLAATSLYLHGVSVDQQFRTEYLTRLTDSAALQDMTYVDLPPFYPAGWFWIGGRVANLLGMDGWGAFKPYAIGSLAVVAVVALVLWTKLIRRDWAVVAALAVTAVVLAYNSPEAYGAVINLLIPPVLILAWGALDRPGASRFAGAGAILGTGLFLGFAATVYTLYLAFAAFSVTLMAVVAAVMAARAKNTWKAALNPLIRLVVIAAIAGVVALTVWTPYLLKALSGATSESGTAFHYLPDSGAVLPFPMLSFTLVGGLCLLGTVWLISRFLFSRRARALGIGVIAVYLWALLSMTFTVAGSTLLGFRLEPVLIGLLAAAGVFGFFEFAGWIVLATSENPRVKAVLVALGAIGAIAFAQNIPQVLAPDIAVAYSDTDGNGERGDKRPPGAEANYADIDRIIREQLGREPHDTVVLTADIGFLSFYPYFGFQGLTSHYANPLADFRARAALIEQWSELKTPDELIAALDASPWRSPDAFVFRQGADGYTLRLAEDVYPNDPNVRRYTVTFPKELFDDPRFTVTEQGPFVVVTRSDAS</sequence>
<evidence type="ECO:0000313" key="16">
    <source>
        <dbReference type="EMBL" id="MBH5146523.1"/>
    </source>
</evidence>
<dbReference type="InterPro" id="IPR020959">
    <property type="entry name" value="ArabinofuranosylTrfase_AftA_C"/>
</dbReference>
<keyword evidence="8 13" id="KW-0812">Transmembrane</keyword>
<evidence type="ECO:0000256" key="7">
    <source>
        <dbReference type="ARBA" id="ARBA00022679"/>
    </source>
</evidence>
<feature type="transmembrane region" description="Helical" evidence="13">
    <location>
        <begin position="388"/>
        <end position="408"/>
    </location>
</feature>
<feature type="transmembrane region" description="Helical" evidence="13">
    <location>
        <begin position="202"/>
        <end position="218"/>
    </location>
</feature>
<dbReference type="Proteomes" id="UP000627573">
    <property type="component" value="Unassembled WGS sequence"/>
</dbReference>
<evidence type="ECO:0000256" key="13">
    <source>
        <dbReference type="SAM" id="Phobius"/>
    </source>
</evidence>
<gene>
    <name evidence="16" type="ORF">I3517_28350</name>
</gene>
<accession>A0A8I1DB80</accession>
<feature type="domain" description="Arabinofuranosyltransferase AftA C-terminal" evidence="14">
    <location>
        <begin position="469"/>
        <end position="640"/>
    </location>
</feature>
<keyword evidence="17" id="KW-1185">Reference proteome</keyword>
<feature type="domain" description="Arabinofuranosyltransferase AftA N-terminal" evidence="15">
    <location>
        <begin position="28"/>
        <end position="462"/>
    </location>
</feature>
<dbReference type="InterPro" id="IPR020963">
    <property type="entry name" value="ArabinofuranosylTrfase_AftA_N"/>
</dbReference>
<evidence type="ECO:0000313" key="17">
    <source>
        <dbReference type="Proteomes" id="UP000627573"/>
    </source>
</evidence>
<comment type="subcellular location">
    <subcellularLocation>
        <location evidence="1">Cell membrane</location>
        <topology evidence="1">Multi-pass membrane protein</topology>
    </subcellularLocation>
</comment>
<feature type="transmembrane region" description="Helical" evidence="13">
    <location>
        <begin position="306"/>
        <end position="330"/>
    </location>
</feature>
<protein>
    <recommendedName>
        <fullName evidence="5">Galactan 5-O-arabinofuranosyltransferase</fullName>
        <ecNumber evidence="4">2.4.2.46</ecNumber>
    </recommendedName>
    <alternativeName>
        <fullName evidence="11">Arabinofuranosyltransferase AftA</fullName>
    </alternativeName>
</protein>
<comment type="similarity">
    <text evidence="3">Belongs to the glycosyltransferase 85 family.</text>
</comment>
<dbReference type="Pfam" id="PF12250">
    <property type="entry name" value="AftA_N"/>
    <property type="match status" value="1"/>
</dbReference>
<dbReference type="UniPathway" id="UPA00963"/>
<keyword evidence="7 16" id="KW-0808">Transferase</keyword>
<reference evidence="16 17" key="1">
    <citation type="submission" date="2020-12" db="EMBL/GenBank/DDBJ databases">
        <title>Draft genome sequence of furan degrading bacterial strain FUR100.</title>
        <authorList>
            <person name="Woiski C."/>
        </authorList>
    </citation>
    <scope>NUCLEOTIDE SEQUENCE [LARGE SCALE GENOMIC DNA]</scope>
    <source>
        <strain evidence="16 17">FUR100</strain>
    </source>
</reference>
<keyword evidence="10 13" id="KW-0472">Membrane</keyword>
<evidence type="ECO:0000256" key="5">
    <source>
        <dbReference type="ARBA" id="ARBA00020482"/>
    </source>
</evidence>
<proteinExistence type="inferred from homology"/>
<feature type="transmembrane region" description="Helical" evidence="13">
    <location>
        <begin position="176"/>
        <end position="195"/>
    </location>
</feature>
<evidence type="ECO:0000256" key="11">
    <source>
        <dbReference type="ARBA" id="ARBA00033184"/>
    </source>
</evidence>
<comment type="catalytic activity">
    <reaction evidence="12">
        <text>Adds an alpha-D-arabinofuranosyl group from trans,octacis-decaprenylphospho-beta-D-arabinofuranose at the 5-O-position of the eighth, tenth and twelfth galactofuranose unit of the galactofuranan chain of [beta-D-galactofuranosyl-(1-&gt;5)-beta-D-galactofuranosyl-(1-&gt;6)]14-beta-D-galactofuranosyl-(1-&gt;5)-beta-D-galactofuranosyl-(1-&gt;4)-alpha-L-rhamnopyranosyl-(1-&gt;3)-N-acetyl-alpha-D-glucosaminyl-diphospho-trans,octacis-decaprenol.</text>
        <dbReference type="EC" id="2.4.2.46"/>
    </reaction>
</comment>
<feature type="transmembrane region" description="Helical" evidence="13">
    <location>
        <begin position="420"/>
        <end position="443"/>
    </location>
</feature>
<keyword evidence="6" id="KW-1003">Cell membrane</keyword>
<evidence type="ECO:0000256" key="9">
    <source>
        <dbReference type="ARBA" id="ARBA00022989"/>
    </source>
</evidence>
<feature type="transmembrane region" description="Helical" evidence="13">
    <location>
        <begin position="21"/>
        <end position="47"/>
    </location>
</feature>
<name>A0A8I1DB80_RHOER</name>
<dbReference type="AlphaFoldDB" id="A0A8I1DB80"/>
<evidence type="ECO:0000256" key="3">
    <source>
        <dbReference type="ARBA" id="ARBA00009655"/>
    </source>
</evidence>
<evidence type="ECO:0000256" key="10">
    <source>
        <dbReference type="ARBA" id="ARBA00023136"/>
    </source>
</evidence>
<dbReference type="GO" id="GO:0044038">
    <property type="term" value="P:cell wall macromolecule biosynthetic process"/>
    <property type="evidence" value="ECO:0007669"/>
    <property type="project" value="InterPro"/>
</dbReference>
<feature type="transmembrane region" description="Helical" evidence="13">
    <location>
        <begin position="350"/>
        <end position="376"/>
    </location>
</feature>
<dbReference type="GO" id="GO:0005886">
    <property type="term" value="C:plasma membrane"/>
    <property type="evidence" value="ECO:0007669"/>
    <property type="project" value="UniProtKB-SubCell"/>
</dbReference>
<feature type="transmembrane region" description="Helical" evidence="13">
    <location>
        <begin position="94"/>
        <end position="118"/>
    </location>
</feature>
<organism evidence="16 17">
    <name type="scientific">Rhodococcus erythropolis</name>
    <name type="common">Arthrobacter picolinophilus</name>
    <dbReference type="NCBI Taxonomy" id="1833"/>
    <lineage>
        <taxon>Bacteria</taxon>
        <taxon>Bacillati</taxon>
        <taxon>Actinomycetota</taxon>
        <taxon>Actinomycetes</taxon>
        <taxon>Mycobacteriales</taxon>
        <taxon>Nocardiaceae</taxon>
        <taxon>Rhodococcus</taxon>
        <taxon>Rhodococcus erythropolis group</taxon>
    </lineage>
</organism>